<evidence type="ECO:0008006" key="2">
    <source>
        <dbReference type="Google" id="ProtNLM"/>
    </source>
</evidence>
<protein>
    <recommendedName>
        <fullName evidence="2">Reverse transcriptase zinc-binding domain-containing protein</fullName>
    </recommendedName>
</protein>
<evidence type="ECO:0000313" key="1">
    <source>
        <dbReference type="EMBL" id="CEK97959.1"/>
    </source>
</evidence>
<organism evidence="1">
    <name type="scientific">Arion vulgaris</name>
    <dbReference type="NCBI Taxonomy" id="1028688"/>
    <lineage>
        <taxon>Eukaryota</taxon>
        <taxon>Metazoa</taxon>
        <taxon>Spiralia</taxon>
        <taxon>Lophotrochozoa</taxon>
        <taxon>Mollusca</taxon>
        <taxon>Gastropoda</taxon>
        <taxon>Heterobranchia</taxon>
        <taxon>Euthyneura</taxon>
        <taxon>Panpulmonata</taxon>
        <taxon>Eupulmonata</taxon>
        <taxon>Stylommatophora</taxon>
        <taxon>Helicina</taxon>
        <taxon>Arionoidea</taxon>
        <taxon>Arionidae</taxon>
        <taxon>Arion</taxon>
    </lineage>
</organism>
<gene>
    <name evidence="1" type="primary">ORF217380</name>
</gene>
<name>A0A0B7BXP7_9EUPU</name>
<sequence length="72" mass="8270">MENSRKSSRICNVESIFQFRTNHTGLNSHLNRLNSTHPPHCRHCNYVNETLHYTLLECPGPQVTEPKSLHSG</sequence>
<reference evidence="1" key="1">
    <citation type="submission" date="2014-12" db="EMBL/GenBank/DDBJ databases">
        <title>Insight into the proteome of Arion vulgaris.</title>
        <authorList>
            <person name="Aradska J."/>
            <person name="Bulat T."/>
            <person name="Smidak R."/>
            <person name="Sarate P."/>
            <person name="Gangsoo J."/>
            <person name="Sialana F."/>
            <person name="Bilban M."/>
            <person name="Lubec G."/>
        </authorList>
    </citation>
    <scope>NUCLEOTIDE SEQUENCE</scope>
    <source>
        <tissue evidence="1">Skin</tissue>
    </source>
</reference>
<dbReference type="AlphaFoldDB" id="A0A0B7BXP7"/>
<dbReference type="EMBL" id="HACG01051088">
    <property type="protein sequence ID" value="CEK97959.1"/>
    <property type="molecule type" value="Transcribed_RNA"/>
</dbReference>
<accession>A0A0B7BXP7</accession>
<proteinExistence type="predicted"/>